<organism evidence="1">
    <name type="scientific">Arundo donax</name>
    <name type="common">Giant reed</name>
    <name type="synonym">Donax arundinaceus</name>
    <dbReference type="NCBI Taxonomy" id="35708"/>
    <lineage>
        <taxon>Eukaryota</taxon>
        <taxon>Viridiplantae</taxon>
        <taxon>Streptophyta</taxon>
        <taxon>Embryophyta</taxon>
        <taxon>Tracheophyta</taxon>
        <taxon>Spermatophyta</taxon>
        <taxon>Magnoliopsida</taxon>
        <taxon>Liliopsida</taxon>
        <taxon>Poales</taxon>
        <taxon>Poaceae</taxon>
        <taxon>PACMAD clade</taxon>
        <taxon>Arundinoideae</taxon>
        <taxon>Arundineae</taxon>
        <taxon>Arundo</taxon>
    </lineage>
</organism>
<proteinExistence type="predicted"/>
<sequence>MNREEQYGHSDS</sequence>
<name>A0A0A9GX08_ARUDO</name>
<dbReference type="EMBL" id="GBRH01168824">
    <property type="protein sequence ID" value="JAE29072.1"/>
    <property type="molecule type" value="Transcribed_RNA"/>
</dbReference>
<reference evidence="1" key="1">
    <citation type="submission" date="2014-09" db="EMBL/GenBank/DDBJ databases">
        <authorList>
            <person name="Magalhaes I.L.F."/>
            <person name="Oliveira U."/>
            <person name="Santos F.R."/>
            <person name="Vidigal T.H.D.A."/>
            <person name="Brescovit A.D."/>
            <person name="Santos A.J."/>
        </authorList>
    </citation>
    <scope>NUCLEOTIDE SEQUENCE</scope>
    <source>
        <tissue evidence="1">Shoot tissue taken approximately 20 cm above the soil surface</tissue>
    </source>
</reference>
<evidence type="ECO:0000313" key="1">
    <source>
        <dbReference type="EMBL" id="JAE29072.1"/>
    </source>
</evidence>
<accession>A0A0A9GX08</accession>
<reference evidence="1" key="2">
    <citation type="journal article" date="2015" name="Data Brief">
        <title>Shoot transcriptome of the giant reed, Arundo donax.</title>
        <authorList>
            <person name="Barrero R.A."/>
            <person name="Guerrero F.D."/>
            <person name="Moolhuijzen P."/>
            <person name="Goolsby J.A."/>
            <person name="Tidwell J."/>
            <person name="Bellgard S.E."/>
            <person name="Bellgard M.I."/>
        </authorList>
    </citation>
    <scope>NUCLEOTIDE SEQUENCE</scope>
    <source>
        <tissue evidence="1">Shoot tissue taken approximately 20 cm above the soil surface</tissue>
    </source>
</reference>
<protein>
    <submittedName>
        <fullName evidence="1">Uncharacterized protein</fullName>
    </submittedName>
</protein>